<gene>
    <name evidence="1" type="ORF">OBBRIDRAFT_319165</name>
</gene>
<protein>
    <submittedName>
        <fullName evidence="1">Uncharacterized protein</fullName>
    </submittedName>
</protein>
<sequence>MPSCFCIYPCLQAVSLPAPTPYCCLGRDPSLRAHSTSTPITSLMFPTRISYTHSCSLWGLPIRPDDTDFRTFSYFLYMVYLTNESHYNRNLEIVARQSDAVAAIECKLPLAQPR</sequence>
<evidence type="ECO:0000313" key="1">
    <source>
        <dbReference type="EMBL" id="OCH93437.1"/>
    </source>
</evidence>
<name>A0A8E2J2N1_9APHY</name>
<dbReference type="AlphaFoldDB" id="A0A8E2J2N1"/>
<dbReference type="Proteomes" id="UP000250043">
    <property type="component" value="Unassembled WGS sequence"/>
</dbReference>
<proteinExistence type="predicted"/>
<keyword evidence="2" id="KW-1185">Reference proteome</keyword>
<dbReference type="EMBL" id="KV722355">
    <property type="protein sequence ID" value="OCH93437.1"/>
    <property type="molecule type" value="Genomic_DNA"/>
</dbReference>
<accession>A0A8E2J2N1</accession>
<evidence type="ECO:0000313" key="2">
    <source>
        <dbReference type="Proteomes" id="UP000250043"/>
    </source>
</evidence>
<organism evidence="1 2">
    <name type="scientific">Obba rivulosa</name>
    <dbReference type="NCBI Taxonomy" id="1052685"/>
    <lineage>
        <taxon>Eukaryota</taxon>
        <taxon>Fungi</taxon>
        <taxon>Dikarya</taxon>
        <taxon>Basidiomycota</taxon>
        <taxon>Agaricomycotina</taxon>
        <taxon>Agaricomycetes</taxon>
        <taxon>Polyporales</taxon>
        <taxon>Gelatoporiaceae</taxon>
        <taxon>Obba</taxon>
    </lineage>
</organism>
<reference evidence="1 2" key="1">
    <citation type="submission" date="2016-07" db="EMBL/GenBank/DDBJ databases">
        <title>Draft genome of the white-rot fungus Obba rivulosa 3A-2.</title>
        <authorList>
            <consortium name="DOE Joint Genome Institute"/>
            <person name="Miettinen O."/>
            <person name="Riley R."/>
            <person name="Acob R."/>
            <person name="Barry K."/>
            <person name="Cullen D."/>
            <person name="De Vries R."/>
            <person name="Hainaut M."/>
            <person name="Hatakka A."/>
            <person name="Henrissat B."/>
            <person name="Hilden K."/>
            <person name="Kuo R."/>
            <person name="Labutti K."/>
            <person name="Lipzen A."/>
            <person name="Makela M.R."/>
            <person name="Sandor L."/>
            <person name="Spatafora J.W."/>
            <person name="Grigoriev I.V."/>
            <person name="Hibbett D.S."/>
        </authorList>
    </citation>
    <scope>NUCLEOTIDE SEQUENCE [LARGE SCALE GENOMIC DNA]</scope>
    <source>
        <strain evidence="1 2">3A-2</strain>
    </source>
</reference>